<accession>A0A4Z0BJ25</accession>
<dbReference type="EMBL" id="SMLL01000006">
    <property type="protein sequence ID" value="TFY98134.1"/>
    <property type="molecule type" value="Genomic_DNA"/>
</dbReference>
<gene>
    <name evidence="1" type="ORF">EZ242_15145</name>
</gene>
<protein>
    <submittedName>
        <fullName evidence="1">N-acetyltransferase</fullName>
    </submittedName>
</protein>
<dbReference type="OrthoDB" id="8905644at2"/>
<dbReference type="Proteomes" id="UP000297564">
    <property type="component" value="Unassembled WGS sequence"/>
</dbReference>
<dbReference type="AlphaFoldDB" id="A0A4Z0BJ25"/>
<reference evidence="1 2" key="1">
    <citation type="submission" date="2019-03" db="EMBL/GenBank/DDBJ databases">
        <title>Ramlibacter rhizophilus CCTCC AB2015357, whole genome shotgun sequence.</title>
        <authorList>
            <person name="Zhang X."/>
            <person name="Feng G."/>
            <person name="Zhu H."/>
        </authorList>
    </citation>
    <scope>NUCLEOTIDE SEQUENCE [LARGE SCALE GENOMIC DNA]</scope>
    <source>
        <strain evidence="1 2">CCTCC AB2015357</strain>
    </source>
</reference>
<evidence type="ECO:0000313" key="2">
    <source>
        <dbReference type="Proteomes" id="UP000297564"/>
    </source>
</evidence>
<keyword evidence="2" id="KW-1185">Reference proteome</keyword>
<dbReference type="GO" id="GO:0016740">
    <property type="term" value="F:transferase activity"/>
    <property type="evidence" value="ECO:0007669"/>
    <property type="project" value="UniProtKB-KW"/>
</dbReference>
<proteinExistence type="predicted"/>
<dbReference type="Gene3D" id="3.40.630.30">
    <property type="match status" value="1"/>
</dbReference>
<evidence type="ECO:0000313" key="1">
    <source>
        <dbReference type="EMBL" id="TFY98134.1"/>
    </source>
</evidence>
<name>A0A4Z0BJ25_9BURK</name>
<organism evidence="1 2">
    <name type="scientific">Ramlibacter rhizophilus</name>
    <dbReference type="NCBI Taxonomy" id="1781167"/>
    <lineage>
        <taxon>Bacteria</taxon>
        <taxon>Pseudomonadati</taxon>
        <taxon>Pseudomonadota</taxon>
        <taxon>Betaproteobacteria</taxon>
        <taxon>Burkholderiales</taxon>
        <taxon>Comamonadaceae</taxon>
        <taxon>Ramlibacter</taxon>
    </lineage>
</organism>
<keyword evidence="1" id="KW-0808">Transferase</keyword>
<comment type="caution">
    <text evidence="1">The sequence shown here is derived from an EMBL/GenBank/DDBJ whole genome shotgun (WGS) entry which is preliminary data.</text>
</comment>
<sequence length="120" mass="13217">MGLGLTLTDDLLKHLGPQAPSHPGTCWEVGRLVLDEAHRSDVNALRQCLFLSLDYACTLTRVDNLYASCTHVLGRLYRRFAFNSFAADVPLAGTDKRYTLIHGYATEVLASLSGRQVTAH</sequence>